<accession>A0ABR2NX16</accession>
<dbReference type="Proteomes" id="UP001396334">
    <property type="component" value="Unassembled WGS sequence"/>
</dbReference>
<evidence type="ECO:0000313" key="2">
    <source>
        <dbReference type="EMBL" id="KAK8980740.1"/>
    </source>
</evidence>
<evidence type="ECO:0000313" key="3">
    <source>
        <dbReference type="Proteomes" id="UP001396334"/>
    </source>
</evidence>
<feature type="compositionally biased region" description="Polar residues" evidence="1">
    <location>
        <begin position="57"/>
        <end position="71"/>
    </location>
</feature>
<proteinExistence type="predicted"/>
<comment type="caution">
    <text evidence="2">The sequence shown here is derived from an EMBL/GenBank/DDBJ whole genome shotgun (WGS) entry which is preliminary data.</text>
</comment>
<name>A0ABR2NX16_9ROSI</name>
<sequence>MSAFIAVANITNAKNDECKGIESRNHMIKTVKSSVPMYGEMGAKRRSFSTAIRRLKATSSQKEQSKHTTLQPLKRSPTLVLLKTKKLEKL</sequence>
<keyword evidence="3" id="KW-1185">Reference proteome</keyword>
<dbReference type="EMBL" id="JBBPBN010000092">
    <property type="protein sequence ID" value="KAK8980740.1"/>
    <property type="molecule type" value="Genomic_DNA"/>
</dbReference>
<feature type="region of interest" description="Disordered" evidence="1">
    <location>
        <begin position="55"/>
        <end position="75"/>
    </location>
</feature>
<gene>
    <name evidence="2" type="ORF">V6N11_073055</name>
</gene>
<reference evidence="2 3" key="1">
    <citation type="journal article" date="2024" name="G3 (Bethesda)">
        <title>Genome assembly of Hibiscus sabdariffa L. provides insights into metabolisms of medicinal natural products.</title>
        <authorList>
            <person name="Kim T."/>
        </authorList>
    </citation>
    <scope>NUCLEOTIDE SEQUENCE [LARGE SCALE GENOMIC DNA]</scope>
    <source>
        <strain evidence="2">TK-2024</strain>
        <tissue evidence="2">Old leaves</tissue>
    </source>
</reference>
<protein>
    <submittedName>
        <fullName evidence="2">Uncharacterized protein</fullName>
    </submittedName>
</protein>
<evidence type="ECO:0000256" key="1">
    <source>
        <dbReference type="SAM" id="MobiDB-lite"/>
    </source>
</evidence>
<organism evidence="2 3">
    <name type="scientific">Hibiscus sabdariffa</name>
    <name type="common">roselle</name>
    <dbReference type="NCBI Taxonomy" id="183260"/>
    <lineage>
        <taxon>Eukaryota</taxon>
        <taxon>Viridiplantae</taxon>
        <taxon>Streptophyta</taxon>
        <taxon>Embryophyta</taxon>
        <taxon>Tracheophyta</taxon>
        <taxon>Spermatophyta</taxon>
        <taxon>Magnoliopsida</taxon>
        <taxon>eudicotyledons</taxon>
        <taxon>Gunneridae</taxon>
        <taxon>Pentapetalae</taxon>
        <taxon>rosids</taxon>
        <taxon>malvids</taxon>
        <taxon>Malvales</taxon>
        <taxon>Malvaceae</taxon>
        <taxon>Malvoideae</taxon>
        <taxon>Hibiscus</taxon>
    </lineage>
</organism>